<organism evidence="2 3">
    <name type="scientific">Daphnia magna</name>
    <dbReference type="NCBI Taxonomy" id="35525"/>
    <lineage>
        <taxon>Eukaryota</taxon>
        <taxon>Metazoa</taxon>
        <taxon>Ecdysozoa</taxon>
        <taxon>Arthropoda</taxon>
        <taxon>Crustacea</taxon>
        <taxon>Branchiopoda</taxon>
        <taxon>Diplostraca</taxon>
        <taxon>Cladocera</taxon>
        <taxon>Anomopoda</taxon>
        <taxon>Daphniidae</taxon>
        <taxon>Daphnia</taxon>
    </lineage>
</organism>
<feature type="region of interest" description="Disordered" evidence="1">
    <location>
        <begin position="55"/>
        <end position="105"/>
    </location>
</feature>
<protein>
    <submittedName>
        <fullName evidence="2">Uncharacterized protein</fullName>
    </submittedName>
</protein>
<comment type="caution">
    <text evidence="2">The sequence shown here is derived from an EMBL/GenBank/DDBJ whole genome shotgun (WGS) entry which is preliminary data.</text>
</comment>
<keyword evidence="3" id="KW-1185">Reference proteome</keyword>
<gene>
    <name evidence="2" type="ORF">APZ42_030098</name>
</gene>
<dbReference type="AlphaFoldDB" id="A0A162D3K0"/>
<evidence type="ECO:0000313" key="3">
    <source>
        <dbReference type="Proteomes" id="UP000076858"/>
    </source>
</evidence>
<sequence length="272" mass="30879">MHLKRTQPLGNKGLFRSYAYMIVTKYDVLRDHGPISHVTVKEKVIRAINNSLDSQQHGARRKLARNQKKHAKKQQAAAVTTNDVLDASNSIQPSGDDIDDEHPNNDLLDEEEEKKIEEFKARREIFNSKKKLSTKAMLEKILSYNNFEIVYEDFARMEPMKDVVYLLAPLVAGLANTKRLASVTLGQPSLLHIALLNLLATYYVIDRDYAAAYSVLAIIDVKCLTKDNPKKKSRVKIPTCLKDFLNKFNNFIVDEVAESLALENSESDRDSD</sequence>
<reference evidence="2 3" key="1">
    <citation type="submission" date="2016-03" db="EMBL/GenBank/DDBJ databases">
        <title>EvidentialGene: Evidence-directed Construction of Genes on Genomes.</title>
        <authorList>
            <person name="Gilbert D.G."/>
            <person name="Choi J.-H."/>
            <person name="Mockaitis K."/>
            <person name="Colbourne J."/>
            <person name="Pfrender M."/>
        </authorList>
    </citation>
    <scope>NUCLEOTIDE SEQUENCE [LARGE SCALE GENOMIC DNA]</scope>
    <source>
        <strain evidence="2 3">Xinb3</strain>
        <tissue evidence="2">Complete organism</tissue>
    </source>
</reference>
<dbReference type="OrthoDB" id="10668782at2759"/>
<evidence type="ECO:0000256" key="1">
    <source>
        <dbReference type="SAM" id="MobiDB-lite"/>
    </source>
</evidence>
<feature type="compositionally biased region" description="Polar residues" evidence="1">
    <location>
        <begin position="79"/>
        <end position="93"/>
    </location>
</feature>
<feature type="compositionally biased region" description="Basic residues" evidence="1">
    <location>
        <begin position="58"/>
        <end position="73"/>
    </location>
</feature>
<accession>A0A162D3K0</accession>
<evidence type="ECO:0000313" key="2">
    <source>
        <dbReference type="EMBL" id="KZS06444.1"/>
    </source>
</evidence>
<dbReference type="Proteomes" id="UP000076858">
    <property type="component" value="Unassembled WGS sequence"/>
</dbReference>
<dbReference type="EMBL" id="LRGB01002726">
    <property type="protein sequence ID" value="KZS06444.1"/>
    <property type="molecule type" value="Genomic_DNA"/>
</dbReference>
<name>A0A162D3K0_9CRUS</name>
<proteinExistence type="predicted"/>